<dbReference type="InterPro" id="IPR027417">
    <property type="entry name" value="P-loop_NTPase"/>
</dbReference>
<evidence type="ECO:0000259" key="2">
    <source>
        <dbReference type="Pfam" id="PF11229"/>
    </source>
</evidence>
<dbReference type="Gene3D" id="3.40.50.300">
    <property type="entry name" value="P-loop containing nucleotide triphosphate hydrolases"/>
    <property type="match status" value="1"/>
</dbReference>
<dbReference type="Pfam" id="PF11229">
    <property type="entry name" value="Focadhesin"/>
    <property type="match status" value="1"/>
</dbReference>
<reference evidence="4 5" key="1">
    <citation type="submission" date="2019-01" db="EMBL/GenBank/DDBJ databases">
        <title>Draft Genome and Complete Hox-Cluster Characterization of the Sterlet Sturgeon (Acipenser ruthenus).</title>
        <authorList>
            <person name="Wei Q."/>
        </authorList>
    </citation>
    <scope>NUCLEOTIDE SEQUENCE [LARGE SCALE GENOMIC DNA]</scope>
    <source>
        <strain evidence="4">WHYD16114868_AA</strain>
        <tissue evidence="4">Blood</tissue>
    </source>
</reference>
<evidence type="ECO:0000313" key="5">
    <source>
        <dbReference type="Proteomes" id="UP000289886"/>
    </source>
</evidence>
<dbReference type="Pfam" id="PF12530">
    <property type="entry name" value="DUF3730"/>
    <property type="match status" value="1"/>
</dbReference>
<dbReference type="SUPFAM" id="SSF48371">
    <property type="entry name" value="ARM repeat"/>
    <property type="match status" value="2"/>
</dbReference>
<feature type="domain" description="Focadhesin C-terminal" evidence="2">
    <location>
        <begin position="1196"/>
        <end position="1738"/>
    </location>
</feature>
<dbReference type="InterPro" id="IPR045163">
    <property type="entry name" value="Focadhesin/RST1"/>
</dbReference>
<evidence type="ECO:0000259" key="3">
    <source>
        <dbReference type="Pfam" id="PF12530"/>
    </source>
</evidence>
<dbReference type="GO" id="GO:0060147">
    <property type="term" value="P:regulation of post-transcriptional gene silencing"/>
    <property type="evidence" value="ECO:0007669"/>
    <property type="project" value="InterPro"/>
</dbReference>
<dbReference type="PANTHER" id="PTHR16212:SF4">
    <property type="entry name" value="FOCADHESIN"/>
    <property type="match status" value="1"/>
</dbReference>
<dbReference type="EMBL" id="SCEB01215827">
    <property type="protein sequence ID" value="RXM27461.1"/>
    <property type="molecule type" value="Genomic_DNA"/>
</dbReference>
<organism evidence="4 5">
    <name type="scientific">Acipenser ruthenus</name>
    <name type="common">Sterlet sturgeon</name>
    <dbReference type="NCBI Taxonomy" id="7906"/>
    <lineage>
        <taxon>Eukaryota</taxon>
        <taxon>Metazoa</taxon>
        <taxon>Chordata</taxon>
        <taxon>Craniata</taxon>
        <taxon>Vertebrata</taxon>
        <taxon>Euteleostomi</taxon>
        <taxon>Actinopterygii</taxon>
        <taxon>Chondrostei</taxon>
        <taxon>Acipenseriformes</taxon>
        <taxon>Acipenseridae</taxon>
        <taxon>Acipenser</taxon>
    </lineage>
</organism>
<accession>A0A444TWZ6</accession>
<gene>
    <name evidence="4" type="ORF">EOD39_2995</name>
</gene>
<feature type="compositionally biased region" description="Basic and acidic residues" evidence="1">
    <location>
        <begin position="739"/>
        <end position="748"/>
    </location>
</feature>
<dbReference type="InterPro" id="IPR021392">
    <property type="entry name" value="Focadhesin_C"/>
</dbReference>
<evidence type="ECO:0000313" key="4">
    <source>
        <dbReference type="EMBL" id="RXM27461.1"/>
    </source>
</evidence>
<sequence length="1913" mass="210338">MTEPQSDWQADEVGLTVGCKQQPVAMLTAGLTVLTAPPRDSQCKARASLEPKNSFSPMQDWSGSPLTAADGITSQPEPLWSDQAPEAGAREPRSEPCILPGCQEEGLTGPPVHRPLAPQSVGLPSLPCSSHRIPGSLFHLAVLSTCHLFTADHLGLAARRWSTPALELLWEKCCSDNVVVRAACCDTLVVLVAQDHADHQYVLNNILNLIPSARNPPHPYISVLENRPDCWPALLQQIAAVIQQCREKSEVACVSMLAPFLRYLYCETSHLPEHAKLRQSLLKALLPSCETMEEREEPSAADQQVLQLLFDLVPHLQDFPSSQVIVGLSLLLLQAPASQQTPILNLALKIIAPSETQQLPVAAPILVMPLLQIISSAAVMEVLSDSQISTSNQQLALTLLHTVQEQDEGRKEDPLQLSFPISGWYSNIFITWNTLDRLSQDRTAAYDWLHSVQSTLPYNERVPEHVTLLVAYFIARKHRECFEIALKTAAELARVDASQVPSLVPVLMFKLGKLSDPVLSHAVLYTLPALGTHKILRALQMLGSTPKLRAVVLRLMTSLWEMQDRVYPELQRFIGMLDKPSMSIGKEDQWEQILAKAASIRDICKQRPYQHGGDMLAAISQVLNQCTKPDQATPSALVLQGLHELCRAEVVDIRSTWNALSPKLSCDSRPLVVKALTELFSLIPVLAVKTEEYEKFKVQVVGILWSYAQSKNPVVASSGYKALSEFSAEEHIILHLPEQARPEVKKPESDEEMNEEEEEEKEEDLSVPGTSYIKLLTLTPPAVFSALQDFLASLMKQEMVAMPRGVYHSALKGGALRTGQGKAVAGIPGFMLKTYEKNRQPGLKPGLAAGLLLCYDLPIQTDRDGRPINRFLVSRGRSYQQMLTALIHEVNIQPSEWHRSVLLPQGWRGFMGRAYHALLQGRQAELEMQQRHGKESPEDIQYKQFTAWLWVRDQLTDAVKSAAKDSPVMQGNSILALTGLAVAVAKYENSLPSDVESTQEIGAEVLATKHWLVMVLDTLLSIVDSCYHPKGRVFPWFQHKSYSGENTASAIARSCAALALSLMVPLLITSHKESIEEILNKLTAGLPGKPHADESQAVQFHTGLALGMFLSCLYEERVSTGCILGVGLVLSLMSHSSQTESRVHVAVTLDKLLDSLDESSNQGRMLQEVLAYSVACVSVSAFSVGIIEANKAEEVMKKLRAMTEQSQQTPGFALALGITVHGLSACGHGKAEDFYARVLPAWIKILLTEGCPTMQRLAAVNGLVALVGSESSLIQLKSDAVQASQHQSRLNEVIRTITQVISFSGAIGLQSNASCLIGHVHLANLSSSQSRTSVPPDLGYLSEKSVIKAAVDYIIEAGKKGPESIPPELVKVALEPVASVGGSFQYPPVNWAAILSPLMRLNFGEDIQQHCIELAVSQAQSSQSASMFLGMWLAPPLVYSLSLKTRGYLYKSLSLWMKHVPDDKLQSYVEALAVQHFTAENRLQYPGLCLSVLEGLGQATKLPNPAQYCWGIICNTTEKIFQLLPDEIQDSEVSLYVEIAKCLSEMADTEIDRITQVTKDNLVKTSLIRAYLVSQGRVPLLCLNDVIAAALGDSQKESVCWMLLQSFYQARLAANPNTGVLNRMEWLLELMGHIRNVAYRSTPVEHEDIKQATDFLLQIFSAAVVSWADHTSPLLLGVSAKWLLRKQETACTNTPKAIFGKHSADALSVQHCLTVLPYSIQLLLAKEPWKGQTQKVQDELDFLERLDCRAVEGVKVLSVFGNTGDGKSHTLNHCLFGGEEVFPTSPLQDSCTVGVWAAFEPALGLVALDTEGLLGASGNQNQRMRLLLKVLAVSDVVVYRTRAERLHNDMFQFLGSASSAYLRHFTRELRALSSRCGLEVPLSSLGPAIIVFQETSRTRLLGWGKCPFSVNLS</sequence>
<name>A0A444TWZ6_ACIRT</name>
<feature type="compositionally biased region" description="Acidic residues" evidence="1">
    <location>
        <begin position="749"/>
        <end position="765"/>
    </location>
</feature>
<keyword evidence="5" id="KW-1185">Reference proteome</keyword>
<feature type="region of interest" description="Disordered" evidence="1">
    <location>
        <begin position="739"/>
        <end position="765"/>
    </location>
</feature>
<protein>
    <submittedName>
        <fullName evidence="4">Focadhesin</fullName>
    </submittedName>
</protein>
<dbReference type="PANTHER" id="PTHR16212">
    <property type="entry name" value="FOCADHESIN FAMILY MEMBER"/>
    <property type="match status" value="1"/>
</dbReference>
<proteinExistence type="predicted"/>
<dbReference type="InterPro" id="IPR016024">
    <property type="entry name" value="ARM-type_fold"/>
</dbReference>
<feature type="domain" description="DUF3730" evidence="3">
    <location>
        <begin position="505"/>
        <end position="723"/>
    </location>
</feature>
<dbReference type="InterPro" id="IPR022542">
    <property type="entry name" value="FOCAD/RST1_DUF3730"/>
</dbReference>
<evidence type="ECO:0000256" key="1">
    <source>
        <dbReference type="SAM" id="MobiDB-lite"/>
    </source>
</evidence>
<feature type="region of interest" description="Disordered" evidence="1">
    <location>
        <begin position="40"/>
        <end position="101"/>
    </location>
</feature>
<dbReference type="SUPFAM" id="SSF52540">
    <property type="entry name" value="P-loop containing nucleoside triphosphate hydrolases"/>
    <property type="match status" value="1"/>
</dbReference>
<dbReference type="Proteomes" id="UP000289886">
    <property type="component" value="Unassembled WGS sequence"/>
</dbReference>
<comment type="caution">
    <text evidence="4">The sequence shown here is derived from an EMBL/GenBank/DDBJ whole genome shotgun (WGS) entry which is preliminary data.</text>
</comment>
<feature type="compositionally biased region" description="Polar residues" evidence="1">
    <location>
        <begin position="51"/>
        <end position="65"/>
    </location>
</feature>